<name>A0A401ZUS3_9CHLR</name>
<evidence type="ECO:0000256" key="1">
    <source>
        <dbReference type="ARBA" id="ARBA00023270"/>
    </source>
</evidence>
<dbReference type="InterPro" id="IPR013785">
    <property type="entry name" value="Aldolase_TIM"/>
</dbReference>
<evidence type="ECO:0000313" key="2">
    <source>
        <dbReference type="EMBL" id="GCE10651.1"/>
    </source>
</evidence>
<dbReference type="AlphaFoldDB" id="A0A401ZUS3"/>
<reference evidence="3" key="1">
    <citation type="submission" date="2018-12" db="EMBL/GenBank/DDBJ databases">
        <title>Tengunoibacter tsumagoiensis gen. nov., sp. nov., Dictyobacter kobayashii sp. nov., D. alpinus sp. nov., and D. joshuensis sp. nov. and description of Dictyobacteraceae fam. nov. within the order Ktedonobacterales isolated from Tengu-no-mugimeshi.</title>
        <authorList>
            <person name="Wang C.M."/>
            <person name="Zheng Y."/>
            <person name="Sakai Y."/>
            <person name="Toyoda A."/>
            <person name="Minakuchi Y."/>
            <person name="Abe K."/>
            <person name="Yokota A."/>
            <person name="Yabe S."/>
        </authorList>
    </citation>
    <scope>NUCLEOTIDE SEQUENCE [LARGE SCALE GENOMIC DNA]</scope>
    <source>
        <strain evidence="3">Uno3</strain>
    </source>
</reference>
<dbReference type="PANTHER" id="PTHR10683:SF28">
    <property type="entry name" value="TRANSALDOLASE C"/>
    <property type="match status" value="1"/>
</dbReference>
<gene>
    <name evidence="2" type="primary">fsa</name>
    <name evidence="2" type="ORF">KTT_05100</name>
</gene>
<comment type="caution">
    <text evidence="2">The sequence shown here is derived from an EMBL/GenBank/DDBJ whole genome shotgun (WGS) entry which is preliminary data.</text>
</comment>
<accession>A0A401ZUS3</accession>
<dbReference type="EMBL" id="BIFR01000001">
    <property type="protein sequence ID" value="GCE10651.1"/>
    <property type="molecule type" value="Genomic_DNA"/>
</dbReference>
<protein>
    <submittedName>
        <fullName evidence="2">Fructose-6-phosphate aldolase</fullName>
    </submittedName>
</protein>
<dbReference type="RefSeq" id="WP_126578240.1">
    <property type="nucleotide sequence ID" value="NZ_BIFR01000001.1"/>
</dbReference>
<evidence type="ECO:0000313" key="3">
    <source>
        <dbReference type="Proteomes" id="UP000287352"/>
    </source>
</evidence>
<keyword evidence="1" id="KW-0704">Schiff base</keyword>
<dbReference type="Gene3D" id="3.20.20.70">
    <property type="entry name" value="Aldolase class I"/>
    <property type="match status" value="1"/>
</dbReference>
<dbReference type="SUPFAM" id="SSF51569">
    <property type="entry name" value="Aldolase"/>
    <property type="match status" value="1"/>
</dbReference>
<dbReference type="Proteomes" id="UP000287352">
    <property type="component" value="Unassembled WGS sequence"/>
</dbReference>
<dbReference type="Pfam" id="PF00923">
    <property type="entry name" value="TAL_FSA"/>
    <property type="match status" value="1"/>
</dbReference>
<dbReference type="OrthoDB" id="9807051at2"/>
<dbReference type="PANTHER" id="PTHR10683">
    <property type="entry name" value="TRANSALDOLASE"/>
    <property type="match status" value="1"/>
</dbReference>
<organism evidence="2 3">
    <name type="scientific">Tengunoibacter tsumagoiensis</name>
    <dbReference type="NCBI Taxonomy" id="2014871"/>
    <lineage>
        <taxon>Bacteria</taxon>
        <taxon>Bacillati</taxon>
        <taxon>Chloroflexota</taxon>
        <taxon>Ktedonobacteria</taxon>
        <taxon>Ktedonobacterales</taxon>
        <taxon>Dictyobacteraceae</taxon>
        <taxon>Tengunoibacter</taxon>
    </lineage>
</organism>
<dbReference type="InterPro" id="IPR001585">
    <property type="entry name" value="TAL/FSA"/>
</dbReference>
<dbReference type="InterPro" id="IPR018225">
    <property type="entry name" value="Transaldolase_AS"/>
</dbReference>
<proteinExistence type="predicted"/>
<keyword evidence="3" id="KW-1185">Reference proteome</keyword>
<dbReference type="PROSITE" id="PS01054">
    <property type="entry name" value="TRANSALDOLASE_1"/>
    <property type="match status" value="1"/>
</dbReference>
<sequence>MALYVDTAYLEDIFSVTRTLPLAGVTTNPTILLNAQRKGQHLTAREVAQQLLEHSNGLIFMQPSVKDEEQAYQEALDYIELAPDRIIPKIPMTEIGVRVAHRLKVQGHTLAFTAVTTISQAYTAGLIGADFIIPYYNRLIRSGVDAKERIAQMAKIYQAQQFSTRIMAASIKSSNEVAEALLHGAHDLTIPPQILLDMIRDPETEQAVEKFEQDREKLSTH</sequence>
<dbReference type="GO" id="GO:0005975">
    <property type="term" value="P:carbohydrate metabolic process"/>
    <property type="evidence" value="ECO:0007669"/>
    <property type="project" value="InterPro"/>
</dbReference>